<organism evidence="1 2">
    <name type="scientific">Zalaria obscura</name>
    <dbReference type="NCBI Taxonomy" id="2024903"/>
    <lineage>
        <taxon>Eukaryota</taxon>
        <taxon>Fungi</taxon>
        <taxon>Dikarya</taxon>
        <taxon>Ascomycota</taxon>
        <taxon>Pezizomycotina</taxon>
        <taxon>Dothideomycetes</taxon>
        <taxon>Dothideomycetidae</taxon>
        <taxon>Dothideales</taxon>
        <taxon>Zalariaceae</taxon>
        <taxon>Zalaria</taxon>
    </lineage>
</organism>
<accession>A0ACC3SCU6</accession>
<protein>
    <submittedName>
        <fullName evidence="1">Uncharacterized protein</fullName>
    </submittedName>
</protein>
<evidence type="ECO:0000313" key="2">
    <source>
        <dbReference type="Proteomes" id="UP001320706"/>
    </source>
</evidence>
<name>A0ACC3SCU6_9PEZI</name>
<sequence length="516" mass="56609">MAADLSLLLFDPDDVDRPDAYGDYNGRIQRYLEKINKQTTSSFTKLYDGQSVLDVSFYPLIHTHSYEVALTSSQYLDPTRNTISYAYALNALIEQANKTRKVSDELVIQAASFLENFDPVQARYVGGLWRDILVWFAQVCASSGTPAQAIPAVRTAILRMDPTSSTFTSNHLYFLHLCLQAQSPRQALPILDHDISSLPTNPLKNIDEVHPSSARSSAAYITPSSHISAPLHPHQIQEYHLLGAHIYLGLRNYARARLFLELVLSSPTPGAATPLMVEAYKRHILVSLLANGKPYPVPSTVSASTLRAISPLVRAYDALAETFRNRDLARFRAEAEAGREEWEEDGNAGVVKQVEEGLRRVRVRDLQRTFAALRVGQMVRLLGKEEAETVALVKAMIEEGSLDAVVSEGSGGDGSGEALNGHGAAVVRFSSAKPNAGVQSGPADQAAALEEQAQRIQTLSAAVREADRKLALSREYVDWRRRTQKQSAGAEAENMDTSLDVPGAFADEDEDMMGDL</sequence>
<reference evidence="1" key="1">
    <citation type="submission" date="2024-02" db="EMBL/GenBank/DDBJ databases">
        <title>Metagenome Assembled Genome of Zalaria obscura JY119.</title>
        <authorList>
            <person name="Vighnesh L."/>
            <person name="Jagadeeshwari U."/>
            <person name="Venkata Ramana C."/>
            <person name="Sasikala C."/>
        </authorList>
    </citation>
    <scope>NUCLEOTIDE SEQUENCE</scope>
    <source>
        <strain evidence="1">JY119</strain>
    </source>
</reference>
<evidence type="ECO:0000313" key="1">
    <source>
        <dbReference type="EMBL" id="KAK8206882.1"/>
    </source>
</evidence>
<dbReference type="Proteomes" id="UP001320706">
    <property type="component" value="Unassembled WGS sequence"/>
</dbReference>
<gene>
    <name evidence="1" type="ORF">M8818_004717</name>
</gene>
<keyword evidence="2" id="KW-1185">Reference proteome</keyword>
<dbReference type="EMBL" id="JAMKPW020000022">
    <property type="protein sequence ID" value="KAK8206882.1"/>
    <property type="molecule type" value="Genomic_DNA"/>
</dbReference>
<comment type="caution">
    <text evidence="1">The sequence shown here is derived from an EMBL/GenBank/DDBJ whole genome shotgun (WGS) entry which is preliminary data.</text>
</comment>
<proteinExistence type="predicted"/>